<accession>A0AAU9QFY8</accession>
<evidence type="ECO:0008006" key="4">
    <source>
        <dbReference type="Google" id="ProtNLM"/>
    </source>
</evidence>
<reference evidence="2" key="1">
    <citation type="submission" date="2022-01" db="EMBL/GenBank/DDBJ databases">
        <authorList>
            <person name="Lagorce A."/>
        </authorList>
    </citation>
    <scope>NUCLEOTIDE SEQUENCE</scope>
    <source>
        <strain evidence="2">Th15_F1_A12</strain>
    </source>
</reference>
<comment type="caution">
    <text evidence="2">The sequence shown here is derived from an EMBL/GenBank/DDBJ whole genome shotgun (WGS) entry which is preliminary data.</text>
</comment>
<sequence length="106" mass="11970">MKKLFTLFFIGLISFNVYAESHTGKVIKINLYGGNWKNSHAGGILFTLENMPSNASYFRINKSDIAFDTFLSTLLSVKHTKSNITVHYNIDNSKNKYAPVTAITFQ</sequence>
<dbReference type="RefSeq" id="WP_409588020.1">
    <property type="nucleotide sequence ID" value="NZ_CAKMTZ010000001.1"/>
</dbReference>
<dbReference type="Proteomes" id="UP001295462">
    <property type="component" value="Unassembled WGS sequence"/>
</dbReference>
<organism evidence="2 3">
    <name type="scientific">Vibrio jasicida</name>
    <dbReference type="NCBI Taxonomy" id="766224"/>
    <lineage>
        <taxon>Bacteria</taxon>
        <taxon>Pseudomonadati</taxon>
        <taxon>Pseudomonadota</taxon>
        <taxon>Gammaproteobacteria</taxon>
        <taxon>Vibrionales</taxon>
        <taxon>Vibrionaceae</taxon>
        <taxon>Vibrio</taxon>
    </lineage>
</organism>
<dbReference type="EMBL" id="CAKMUD010000001">
    <property type="protein sequence ID" value="CAH1566251.1"/>
    <property type="molecule type" value="Genomic_DNA"/>
</dbReference>
<gene>
    <name evidence="2" type="ORF">THF1A12_10462</name>
</gene>
<feature type="chain" id="PRO_5043560869" description="Secreted protein" evidence="1">
    <location>
        <begin position="20"/>
        <end position="106"/>
    </location>
</feature>
<name>A0AAU9QFY8_9VIBR</name>
<evidence type="ECO:0000256" key="1">
    <source>
        <dbReference type="SAM" id="SignalP"/>
    </source>
</evidence>
<feature type="signal peptide" evidence="1">
    <location>
        <begin position="1"/>
        <end position="19"/>
    </location>
</feature>
<evidence type="ECO:0000313" key="2">
    <source>
        <dbReference type="EMBL" id="CAH1566251.1"/>
    </source>
</evidence>
<protein>
    <recommendedName>
        <fullName evidence="4">Secreted protein</fullName>
    </recommendedName>
</protein>
<keyword evidence="1" id="KW-0732">Signal</keyword>
<dbReference type="AlphaFoldDB" id="A0AAU9QFY8"/>
<proteinExistence type="predicted"/>
<evidence type="ECO:0000313" key="3">
    <source>
        <dbReference type="Proteomes" id="UP001295462"/>
    </source>
</evidence>